<evidence type="ECO:0000313" key="4">
    <source>
        <dbReference type="Proteomes" id="UP000274601"/>
    </source>
</evidence>
<evidence type="ECO:0000313" key="3">
    <source>
        <dbReference type="EMBL" id="RKS68386.1"/>
    </source>
</evidence>
<keyword evidence="3" id="KW-0808">Transferase</keyword>
<dbReference type="SUPFAM" id="SSF53448">
    <property type="entry name" value="Nucleotide-diphospho-sugar transferases"/>
    <property type="match status" value="1"/>
</dbReference>
<proteinExistence type="predicted"/>
<reference evidence="3 4" key="1">
    <citation type="submission" date="2018-10" db="EMBL/GenBank/DDBJ databases">
        <title>Genomic Encyclopedia of Archaeal and Bacterial Type Strains, Phase II (KMG-II): from individual species to whole genera.</title>
        <authorList>
            <person name="Goeker M."/>
        </authorList>
    </citation>
    <scope>NUCLEOTIDE SEQUENCE [LARGE SCALE GENOMIC DNA]</scope>
    <source>
        <strain evidence="3 4">DSM 43383</strain>
    </source>
</reference>
<evidence type="ECO:0000259" key="2">
    <source>
        <dbReference type="Pfam" id="PF22181"/>
    </source>
</evidence>
<organism evidence="3 4">
    <name type="scientific">Actinomadura pelletieri DSM 43383</name>
    <dbReference type="NCBI Taxonomy" id="1120940"/>
    <lineage>
        <taxon>Bacteria</taxon>
        <taxon>Bacillati</taxon>
        <taxon>Actinomycetota</taxon>
        <taxon>Actinomycetes</taxon>
        <taxon>Streptosporangiales</taxon>
        <taxon>Thermomonosporaceae</taxon>
        <taxon>Actinomadura</taxon>
    </lineage>
</organism>
<accession>A0A495QAP6</accession>
<sequence>MPSDTGGGAPHADAPVDVTVIVAVYNTMPYLTDCLNSLVKQSIGADRMEVIAVDDGSTDGSGAELDRFAAAHPGVVKVLHQANSGGPAAPSNRALDIATGRYVYFVGADDRLGRRALEKMVAAADEWGSDVLVGKMRGVNGRQVKQELFTESRAEIDLFDSPLPWLLSNCKLFRRDLVERYKLRFPEDMRIGSDQPFTIEACVRAERISVLADYTCYYAMLREDGGNITQGTVEVYTRLECAERLFEFVAGLLEPGPERDAIVHRHAKWELTKPIRESLLELDDEARRDVCTRVGAIVDRYVPDHVLALLPIRRKVRLRMAQRGDVAGLCALIEADAADATYPVVLRDGRAYYAYHGFDDPDAGLPDDLYEIAKGLRRRLMEVARTVAARRDGDVLEVTVRAAIIGADVEDPETVRLAYAPRGRDRRVGLDEASGVTLDRTLTADGLTMTARIPMPLLFAEGKDKRTLRLMVRVSGDTHDAVVPAGLPGPCKSVIWHRARPFRLSVRGDARGHTAIETRPALPARAAARRLRRATFPGGR</sequence>
<feature type="domain" description="Glycosyltransferase 2-like" evidence="1">
    <location>
        <begin position="19"/>
        <end position="179"/>
    </location>
</feature>
<dbReference type="PANTHER" id="PTHR22916">
    <property type="entry name" value="GLYCOSYLTRANSFERASE"/>
    <property type="match status" value="1"/>
</dbReference>
<feature type="domain" description="TarS/TarP linker" evidence="2">
    <location>
        <begin position="243"/>
        <end position="332"/>
    </location>
</feature>
<dbReference type="CDD" id="cd00761">
    <property type="entry name" value="Glyco_tranf_GTA_type"/>
    <property type="match status" value="1"/>
</dbReference>
<dbReference type="GO" id="GO:0016758">
    <property type="term" value="F:hexosyltransferase activity"/>
    <property type="evidence" value="ECO:0007669"/>
    <property type="project" value="UniProtKB-ARBA"/>
</dbReference>
<dbReference type="InterPro" id="IPR054028">
    <property type="entry name" value="TarS/TarP_linker"/>
</dbReference>
<dbReference type="PANTHER" id="PTHR22916:SF3">
    <property type="entry name" value="UDP-GLCNAC:BETAGAL BETA-1,3-N-ACETYLGLUCOSAMINYLTRANSFERASE-LIKE PROTEIN 1"/>
    <property type="match status" value="1"/>
</dbReference>
<dbReference type="InterPro" id="IPR001173">
    <property type="entry name" value="Glyco_trans_2-like"/>
</dbReference>
<keyword evidence="4" id="KW-1185">Reference proteome</keyword>
<name>A0A495QAP6_9ACTN</name>
<dbReference type="OrthoDB" id="2676521at2"/>
<dbReference type="Gene3D" id="3.90.550.10">
    <property type="entry name" value="Spore Coat Polysaccharide Biosynthesis Protein SpsA, Chain A"/>
    <property type="match status" value="1"/>
</dbReference>
<dbReference type="Proteomes" id="UP000274601">
    <property type="component" value="Unassembled WGS sequence"/>
</dbReference>
<dbReference type="InterPro" id="IPR029044">
    <property type="entry name" value="Nucleotide-diphossugar_trans"/>
</dbReference>
<dbReference type="AlphaFoldDB" id="A0A495QAP6"/>
<gene>
    <name evidence="3" type="ORF">BZB76_6650</name>
</gene>
<dbReference type="Pfam" id="PF00535">
    <property type="entry name" value="Glycos_transf_2"/>
    <property type="match status" value="1"/>
</dbReference>
<evidence type="ECO:0000259" key="1">
    <source>
        <dbReference type="Pfam" id="PF00535"/>
    </source>
</evidence>
<dbReference type="EMBL" id="RBWU01000008">
    <property type="protein sequence ID" value="RKS68386.1"/>
    <property type="molecule type" value="Genomic_DNA"/>
</dbReference>
<dbReference type="RefSeq" id="WP_121438291.1">
    <property type="nucleotide sequence ID" value="NZ_RBWU01000008.1"/>
</dbReference>
<protein>
    <submittedName>
        <fullName evidence="3">Glycosyltransferase involved in cell wall biosynthesis</fullName>
    </submittedName>
</protein>
<dbReference type="Pfam" id="PF22181">
    <property type="entry name" value="TarS_linker"/>
    <property type="match status" value="1"/>
</dbReference>
<comment type="caution">
    <text evidence="3">The sequence shown here is derived from an EMBL/GenBank/DDBJ whole genome shotgun (WGS) entry which is preliminary data.</text>
</comment>